<name>A0ABU7IC06_9SPHI</name>
<evidence type="ECO:0000259" key="3">
    <source>
        <dbReference type="Pfam" id="PF16344"/>
    </source>
</evidence>
<comment type="caution">
    <text evidence="4">The sequence shown here is derived from an EMBL/GenBank/DDBJ whole genome shotgun (WGS) entry which is preliminary data.</text>
</comment>
<dbReference type="Gene3D" id="2.60.120.1440">
    <property type="match status" value="1"/>
</dbReference>
<dbReference type="PANTHER" id="PTHR30273:SF2">
    <property type="entry name" value="PROTEIN FECR"/>
    <property type="match status" value="1"/>
</dbReference>
<protein>
    <submittedName>
        <fullName evidence="4">FecR domain-containing protein</fullName>
    </submittedName>
</protein>
<feature type="transmembrane region" description="Helical" evidence="1">
    <location>
        <begin position="89"/>
        <end position="109"/>
    </location>
</feature>
<keyword evidence="1" id="KW-1133">Transmembrane helix</keyword>
<sequence length="322" mass="36132">MNDEILIKFLLKETNEEENRQVNEWLVADAENAKYFAQLEKIWQASGNIAPKEEPDVEVAWLKFKAKADVLPTQPAPVVKPLKTSNKSWLRIAAVLVLAIGAWTAYTLLRPAYIELSPSNMVSNQVLPDGSELTINKNTAISYARNFESNRSVKLLHGEAFFKVAHDKNRPFVIDVGQVSVQVVGTSFNIKHLDQNQTEVVVESGIVKVKLGQEEVRLVKGERIFIGPATQQLAKQQSKDQLYSYYRTGIFVSNNTPLHELVDILNEAYGSHVVVNDDVKDLPFTAPLKYGSLTKNLDIICDALDLEVVPHQQQLVLSKKQK</sequence>
<accession>A0ABU7IC06</accession>
<dbReference type="InterPro" id="IPR012373">
    <property type="entry name" value="Ferrdict_sens_TM"/>
</dbReference>
<dbReference type="Gene3D" id="3.55.50.30">
    <property type="match status" value="1"/>
</dbReference>
<keyword evidence="1" id="KW-0472">Membrane</keyword>
<evidence type="ECO:0000256" key="1">
    <source>
        <dbReference type="SAM" id="Phobius"/>
    </source>
</evidence>
<dbReference type="Pfam" id="PF04773">
    <property type="entry name" value="FecR"/>
    <property type="match status" value="1"/>
</dbReference>
<reference evidence="4 5" key="1">
    <citation type="submission" date="2024-01" db="EMBL/GenBank/DDBJ databases">
        <title>Pedobacter sp. nov., isolated from fresh soil.</title>
        <authorList>
            <person name="Le N.T.T."/>
        </authorList>
    </citation>
    <scope>NUCLEOTIDE SEQUENCE [LARGE SCALE GENOMIC DNA]</scope>
    <source>
        <strain evidence="4 5">KR3-3</strain>
    </source>
</reference>
<dbReference type="Pfam" id="PF16344">
    <property type="entry name" value="FecR_C"/>
    <property type="match status" value="1"/>
</dbReference>
<feature type="domain" description="Protein FecR C-terminal" evidence="3">
    <location>
        <begin position="251"/>
        <end position="306"/>
    </location>
</feature>
<keyword evidence="5" id="KW-1185">Reference proteome</keyword>
<dbReference type="Proteomes" id="UP001336835">
    <property type="component" value="Unassembled WGS sequence"/>
</dbReference>
<feature type="domain" description="FecR protein" evidence="2">
    <location>
        <begin position="126"/>
        <end position="208"/>
    </location>
</feature>
<dbReference type="InterPro" id="IPR006860">
    <property type="entry name" value="FecR"/>
</dbReference>
<evidence type="ECO:0000259" key="2">
    <source>
        <dbReference type="Pfam" id="PF04773"/>
    </source>
</evidence>
<dbReference type="EMBL" id="JAZDQT010000003">
    <property type="protein sequence ID" value="MEE1947020.1"/>
    <property type="molecule type" value="Genomic_DNA"/>
</dbReference>
<dbReference type="PANTHER" id="PTHR30273">
    <property type="entry name" value="PERIPLASMIC SIGNAL SENSOR AND SIGMA FACTOR ACTIVATOR FECR-RELATED"/>
    <property type="match status" value="1"/>
</dbReference>
<dbReference type="PIRSF" id="PIRSF018266">
    <property type="entry name" value="FecR"/>
    <property type="match status" value="1"/>
</dbReference>
<gene>
    <name evidence="4" type="ORF">VRU48_17985</name>
</gene>
<dbReference type="RefSeq" id="WP_330109307.1">
    <property type="nucleotide sequence ID" value="NZ_JAZDQT010000003.1"/>
</dbReference>
<keyword evidence="1" id="KW-0812">Transmembrane</keyword>
<proteinExistence type="predicted"/>
<evidence type="ECO:0000313" key="4">
    <source>
        <dbReference type="EMBL" id="MEE1947020.1"/>
    </source>
</evidence>
<organism evidence="4 5">
    <name type="scientific">Pedobacter albus</name>
    <dbReference type="NCBI Taxonomy" id="3113905"/>
    <lineage>
        <taxon>Bacteria</taxon>
        <taxon>Pseudomonadati</taxon>
        <taxon>Bacteroidota</taxon>
        <taxon>Sphingobacteriia</taxon>
        <taxon>Sphingobacteriales</taxon>
        <taxon>Sphingobacteriaceae</taxon>
        <taxon>Pedobacter</taxon>
    </lineage>
</organism>
<dbReference type="InterPro" id="IPR032508">
    <property type="entry name" value="FecR_C"/>
</dbReference>
<evidence type="ECO:0000313" key="5">
    <source>
        <dbReference type="Proteomes" id="UP001336835"/>
    </source>
</evidence>